<sequence>MKTQLKLTIVLLLLSIGSKGQIIPIDTNNWEIQARAYVLEKHLGSDAIYLQAGSMTLKDKAFKNGIIEFDIHLKEEQAFPGVYFRANNETGDSEQFYVRPHQSGNPDANQAAPTTKNISPWQLYFGPRYSFAYKYNYETWTHIKILVNEDKAQVYLDNSDKPNLSWDLFHKPESGKIIIRGGNSSGFHIANIKVSFDAPDLVGFRPIEREAIPNLIQEWEVSDMFEEKLLENPNNIEEALANRKWQGKIKAEEGTAANISRIQNLYNGEPGNTVFAKISITSEKDQMKLFEFGYSDRVIAILNGKPIYWGNNKWRSRDYRYLGTVGLFDGIYLDLKKGKNELLMAVSEDFGGWLITGRFKDNSGVSVK</sequence>
<reference evidence="1 2" key="1">
    <citation type="submission" date="2017-06" db="EMBL/GenBank/DDBJ databases">
        <authorList>
            <person name="Kim H.J."/>
            <person name="Triplett B.A."/>
        </authorList>
    </citation>
    <scope>NUCLEOTIDE SEQUENCE [LARGE SCALE GENOMIC DNA]</scope>
    <source>
        <strain evidence="1 2">DSM 19307</strain>
    </source>
</reference>
<dbReference type="RefSeq" id="WP_089354913.1">
    <property type="nucleotide sequence ID" value="NZ_FZPD01000001.1"/>
</dbReference>
<name>A0A239EFN2_EKHLU</name>
<dbReference type="OrthoDB" id="2634655at2"/>
<dbReference type="EMBL" id="FZPD01000001">
    <property type="protein sequence ID" value="SNS43475.1"/>
    <property type="molecule type" value="Genomic_DNA"/>
</dbReference>
<dbReference type="Proteomes" id="UP000198393">
    <property type="component" value="Unassembled WGS sequence"/>
</dbReference>
<organism evidence="1 2">
    <name type="scientific">Ekhidna lutea</name>
    <dbReference type="NCBI Taxonomy" id="447679"/>
    <lineage>
        <taxon>Bacteria</taxon>
        <taxon>Pseudomonadati</taxon>
        <taxon>Bacteroidota</taxon>
        <taxon>Cytophagia</taxon>
        <taxon>Cytophagales</taxon>
        <taxon>Reichenbachiellaceae</taxon>
        <taxon>Ekhidna</taxon>
    </lineage>
</organism>
<dbReference type="AlphaFoldDB" id="A0A239EFN2"/>
<dbReference type="Gene3D" id="2.60.120.560">
    <property type="entry name" value="Exo-inulinase, domain 1"/>
    <property type="match status" value="1"/>
</dbReference>
<keyword evidence="2" id="KW-1185">Reference proteome</keyword>
<gene>
    <name evidence="1" type="ORF">SAMN05421640_0125</name>
</gene>
<evidence type="ECO:0000313" key="2">
    <source>
        <dbReference type="Proteomes" id="UP000198393"/>
    </source>
</evidence>
<protein>
    <recommendedName>
        <fullName evidence="3">3-keto-disaccharide hydrolase domain-containing protein</fullName>
    </recommendedName>
</protein>
<proteinExistence type="predicted"/>
<evidence type="ECO:0008006" key="3">
    <source>
        <dbReference type="Google" id="ProtNLM"/>
    </source>
</evidence>
<accession>A0A239EFN2</accession>
<evidence type="ECO:0000313" key="1">
    <source>
        <dbReference type="EMBL" id="SNS43475.1"/>
    </source>
</evidence>